<dbReference type="OMA" id="RSHVDMT"/>
<name>A0A1S3IM06_LINAN</name>
<keyword evidence="8" id="KW-0675">Receptor</keyword>
<dbReference type="InParanoid" id="A0A1S3IM06"/>
<evidence type="ECO:0000313" key="8">
    <source>
        <dbReference type="RefSeq" id="XP_013398564.1"/>
    </source>
</evidence>
<evidence type="ECO:0000313" key="7">
    <source>
        <dbReference type="Proteomes" id="UP000085678"/>
    </source>
</evidence>
<comment type="similarity">
    <text evidence="2">Belongs to the OB-RGRP/VPS55 family.</text>
</comment>
<dbReference type="KEGG" id="lak:106165035"/>
<keyword evidence="3 6" id="KW-0812">Transmembrane</keyword>
<dbReference type="GO" id="GO:0005768">
    <property type="term" value="C:endosome"/>
    <property type="evidence" value="ECO:0007669"/>
    <property type="project" value="TreeGrafter"/>
</dbReference>
<keyword evidence="4 6" id="KW-1133">Transmembrane helix</keyword>
<feature type="transmembrane region" description="Helical" evidence="6">
    <location>
        <begin position="12"/>
        <end position="32"/>
    </location>
</feature>
<dbReference type="InterPro" id="IPR007262">
    <property type="entry name" value="Vps55/LEPROT"/>
</dbReference>
<dbReference type="FunCoup" id="A0A1S3IM06">
    <property type="interactions" value="1453"/>
</dbReference>
<proteinExistence type="inferred from homology"/>
<dbReference type="GeneID" id="106165035"/>
<evidence type="ECO:0000256" key="3">
    <source>
        <dbReference type="ARBA" id="ARBA00022692"/>
    </source>
</evidence>
<comment type="subcellular location">
    <subcellularLocation>
        <location evidence="1">Membrane</location>
        <topology evidence="1">Multi-pass membrane protein</topology>
    </subcellularLocation>
</comment>
<dbReference type="STRING" id="7574.A0A1S3IM06"/>
<keyword evidence="5 6" id="KW-0472">Membrane</keyword>
<sequence length="134" mass="14722">MTSLSHGRNKRLVALAFAAAIGITLLVLGCALPEYNNWWPMFVLMFYALSPLPTVVARRYADSLESSSAFVEMCIFLTTGIVVSAFGLPIILAHTSIIQWAACGLVMSGNAVVFLTILGYFWVFGNDDFDYGNW</sequence>
<evidence type="ECO:0000256" key="6">
    <source>
        <dbReference type="SAM" id="Phobius"/>
    </source>
</evidence>
<dbReference type="Pfam" id="PF04133">
    <property type="entry name" value="Vps55"/>
    <property type="match status" value="1"/>
</dbReference>
<feature type="transmembrane region" description="Helical" evidence="6">
    <location>
        <begin position="69"/>
        <end position="91"/>
    </location>
</feature>
<evidence type="ECO:0000256" key="1">
    <source>
        <dbReference type="ARBA" id="ARBA00004141"/>
    </source>
</evidence>
<dbReference type="RefSeq" id="XP_013398564.1">
    <property type="nucleotide sequence ID" value="XM_013543110.2"/>
</dbReference>
<evidence type="ECO:0000256" key="2">
    <source>
        <dbReference type="ARBA" id="ARBA00005645"/>
    </source>
</evidence>
<accession>A0A1S3IM06</accession>
<reference evidence="8" key="1">
    <citation type="submission" date="2025-08" db="UniProtKB">
        <authorList>
            <consortium name="RefSeq"/>
        </authorList>
    </citation>
    <scope>IDENTIFICATION</scope>
    <source>
        <tissue evidence="8">Gonads</tissue>
    </source>
</reference>
<gene>
    <name evidence="8" type="primary">LOC106165035</name>
</gene>
<dbReference type="PANTHER" id="PTHR12050">
    <property type="entry name" value="LEPTIN RECEPTOR-RELATED"/>
    <property type="match status" value="1"/>
</dbReference>
<dbReference type="AlphaFoldDB" id="A0A1S3IM06"/>
<evidence type="ECO:0000256" key="5">
    <source>
        <dbReference type="ARBA" id="ARBA00023136"/>
    </source>
</evidence>
<dbReference type="Proteomes" id="UP000085678">
    <property type="component" value="Unplaced"/>
</dbReference>
<dbReference type="GO" id="GO:0016020">
    <property type="term" value="C:membrane"/>
    <property type="evidence" value="ECO:0007669"/>
    <property type="project" value="UniProtKB-SubCell"/>
</dbReference>
<dbReference type="OrthoDB" id="14246at2759"/>
<feature type="transmembrane region" description="Helical" evidence="6">
    <location>
        <begin position="97"/>
        <end position="123"/>
    </location>
</feature>
<protein>
    <submittedName>
        <fullName evidence="8">Leptin receptor gene-related protein</fullName>
    </submittedName>
</protein>
<dbReference type="GO" id="GO:0032511">
    <property type="term" value="P:late endosome to vacuole transport via multivesicular body sorting pathway"/>
    <property type="evidence" value="ECO:0007669"/>
    <property type="project" value="TreeGrafter"/>
</dbReference>
<organism evidence="7 8">
    <name type="scientific">Lingula anatina</name>
    <name type="common">Brachiopod</name>
    <name type="synonym">Lingula unguis</name>
    <dbReference type="NCBI Taxonomy" id="7574"/>
    <lineage>
        <taxon>Eukaryota</taxon>
        <taxon>Metazoa</taxon>
        <taxon>Spiralia</taxon>
        <taxon>Lophotrochozoa</taxon>
        <taxon>Brachiopoda</taxon>
        <taxon>Linguliformea</taxon>
        <taxon>Lingulata</taxon>
        <taxon>Lingulida</taxon>
        <taxon>Linguloidea</taxon>
        <taxon>Lingulidae</taxon>
        <taxon>Lingula</taxon>
    </lineage>
</organism>
<evidence type="ECO:0000256" key="4">
    <source>
        <dbReference type="ARBA" id="ARBA00022989"/>
    </source>
</evidence>
<dbReference type="PANTHER" id="PTHR12050:SF0">
    <property type="entry name" value="RH04491P"/>
    <property type="match status" value="1"/>
</dbReference>
<keyword evidence="7" id="KW-1185">Reference proteome</keyword>